<dbReference type="GO" id="GO:0016747">
    <property type="term" value="F:acyltransferase activity, transferring groups other than amino-acyl groups"/>
    <property type="evidence" value="ECO:0007669"/>
    <property type="project" value="InterPro"/>
</dbReference>
<dbReference type="Proteomes" id="UP000176087">
    <property type="component" value="Unassembled WGS sequence"/>
</dbReference>
<keyword evidence="2" id="KW-0012">Acyltransferase</keyword>
<evidence type="ECO:0000313" key="5">
    <source>
        <dbReference type="Proteomes" id="UP000176087"/>
    </source>
</evidence>
<dbReference type="CDD" id="cd04301">
    <property type="entry name" value="NAT_SF"/>
    <property type="match status" value="1"/>
</dbReference>
<organism evidence="4 5">
    <name type="scientific">Streptomyces abyssalis</name>
    <dbReference type="NCBI Taxonomy" id="933944"/>
    <lineage>
        <taxon>Bacteria</taxon>
        <taxon>Bacillati</taxon>
        <taxon>Actinomycetota</taxon>
        <taxon>Actinomycetes</taxon>
        <taxon>Kitasatosporales</taxon>
        <taxon>Streptomycetaceae</taxon>
        <taxon>Streptomyces</taxon>
    </lineage>
</organism>
<comment type="caution">
    <text evidence="4">The sequence shown here is derived from an EMBL/GenBank/DDBJ whole genome shotgun (WGS) entry which is preliminary data.</text>
</comment>
<keyword evidence="5" id="KW-1185">Reference proteome</keyword>
<proteinExistence type="predicted"/>
<dbReference type="InterPro" id="IPR016181">
    <property type="entry name" value="Acyl_CoA_acyltransferase"/>
</dbReference>
<accession>A0A1E7JS26</accession>
<dbReference type="InterPro" id="IPR050832">
    <property type="entry name" value="Bact_Acetyltransf"/>
</dbReference>
<sequence>MRAPLCQHPFMRVREMTEADIDAVAELRVRAWQSAYADLLPRTFLDAMSVAEDAARRREMFAARSPDDVVVNLVTEDGDGTVTGWAALGPDRPGGAHTNAGPRTADVAELYAIYVRPGLLGTGIGRALTTACLERAAQLGFTRVVLWTIEGNARARRFYELAGFTTDGTQDTFDVDGNGTLIPLVHYARPLAPRQPPPAPPLTDSGSV</sequence>
<evidence type="ECO:0000259" key="3">
    <source>
        <dbReference type="PROSITE" id="PS51186"/>
    </source>
</evidence>
<dbReference type="InterPro" id="IPR000182">
    <property type="entry name" value="GNAT_dom"/>
</dbReference>
<evidence type="ECO:0000256" key="1">
    <source>
        <dbReference type="ARBA" id="ARBA00022679"/>
    </source>
</evidence>
<name>A0A1E7JS26_9ACTN</name>
<feature type="domain" description="N-acetyltransferase" evidence="3">
    <location>
        <begin position="11"/>
        <end position="189"/>
    </location>
</feature>
<protein>
    <recommendedName>
        <fullName evidence="3">N-acetyltransferase domain-containing protein</fullName>
    </recommendedName>
</protein>
<dbReference type="SUPFAM" id="SSF55729">
    <property type="entry name" value="Acyl-CoA N-acyltransferases (Nat)"/>
    <property type="match status" value="1"/>
</dbReference>
<dbReference type="PANTHER" id="PTHR43877">
    <property type="entry name" value="AMINOALKYLPHOSPHONATE N-ACETYLTRANSFERASE-RELATED-RELATED"/>
    <property type="match status" value="1"/>
</dbReference>
<evidence type="ECO:0000313" key="4">
    <source>
        <dbReference type="EMBL" id="OEU91698.1"/>
    </source>
</evidence>
<reference evidence="4 5" key="1">
    <citation type="journal article" date="2016" name="Front. Microbiol.">
        <title>Comparative Genomics Analysis of Streptomyces Species Reveals Their Adaptation to the Marine Environment and Their Diversity at the Genomic Level.</title>
        <authorList>
            <person name="Tian X."/>
            <person name="Zhang Z."/>
            <person name="Yang T."/>
            <person name="Chen M."/>
            <person name="Li J."/>
            <person name="Chen F."/>
            <person name="Yang J."/>
            <person name="Li W."/>
            <person name="Zhang B."/>
            <person name="Zhang Z."/>
            <person name="Wu J."/>
            <person name="Zhang C."/>
            <person name="Long L."/>
            <person name="Xiao J."/>
        </authorList>
    </citation>
    <scope>NUCLEOTIDE SEQUENCE [LARGE SCALE GENOMIC DNA]</scope>
    <source>
        <strain evidence="4 5">SCSIO 10390</strain>
    </source>
</reference>
<dbReference type="Gene3D" id="3.40.630.30">
    <property type="match status" value="1"/>
</dbReference>
<dbReference type="AlphaFoldDB" id="A0A1E7JS26"/>
<dbReference type="STRING" id="933944.AN215_04040"/>
<dbReference type="PROSITE" id="PS51186">
    <property type="entry name" value="GNAT"/>
    <property type="match status" value="1"/>
</dbReference>
<dbReference type="Pfam" id="PF00583">
    <property type="entry name" value="Acetyltransf_1"/>
    <property type="match status" value="1"/>
</dbReference>
<evidence type="ECO:0000256" key="2">
    <source>
        <dbReference type="ARBA" id="ARBA00023315"/>
    </source>
</evidence>
<dbReference type="EMBL" id="LJGT01000037">
    <property type="protein sequence ID" value="OEU91698.1"/>
    <property type="molecule type" value="Genomic_DNA"/>
</dbReference>
<gene>
    <name evidence="4" type="ORF">AN215_04040</name>
</gene>
<dbReference type="PATRIC" id="fig|933944.5.peg.1865"/>
<keyword evidence="1" id="KW-0808">Transferase</keyword>